<evidence type="ECO:0000256" key="2">
    <source>
        <dbReference type="ARBA" id="ARBA00022643"/>
    </source>
</evidence>
<evidence type="ECO:0000256" key="3">
    <source>
        <dbReference type="ARBA" id="ARBA00023002"/>
    </source>
</evidence>
<evidence type="ECO:0000259" key="6">
    <source>
        <dbReference type="Pfam" id="PF00296"/>
    </source>
</evidence>
<organism evidence="7 8">
    <name type="scientific">Actinomadura graeca</name>
    <dbReference type="NCBI Taxonomy" id="2750812"/>
    <lineage>
        <taxon>Bacteria</taxon>
        <taxon>Bacillati</taxon>
        <taxon>Actinomycetota</taxon>
        <taxon>Actinomycetes</taxon>
        <taxon>Streptosporangiales</taxon>
        <taxon>Thermomonosporaceae</taxon>
        <taxon>Actinomadura</taxon>
    </lineage>
</organism>
<dbReference type="NCBIfam" id="TIGR03619">
    <property type="entry name" value="F420_Rv2161c"/>
    <property type="match status" value="1"/>
</dbReference>
<name>A0ABX8QR23_9ACTN</name>
<dbReference type="Gene3D" id="3.20.20.30">
    <property type="entry name" value="Luciferase-like domain"/>
    <property type="match status" value="1"/>
</dbReference>
<dbReference type="InterPro" id="IPR019921">
    <property type="entry name" value="Lucif-like_OxRdtase_Rv2161c"/>
</dbReference>
<evidence type="ECO:0000256" key="4">
    <source>
        <dbReference type="ARBA" id="ARBA00023033"/>
    </source>
</evidence>
<keyword evidence="4" id="KW-0503">Monooxygenase</keyword>
<dbReference type="RefSeq" id="WP_231332889.1">
    <property type="nucleotide sequence ID" value="NZ_CP059572.1"/>
</dbReference>
<gene>
    <name evidence="7" type="ORF">AGRA3207_000460</name>
</gene>
<evidence type="ECO:0000313" key="7">
    <source>
        <dbReference type="EMBL" id="QXJ19857.1"/>
    </source>
</evidence>
<dbReference type="InterPro" id="IPR011251">
    <property type="entry name" value="Luciferase-like_dom"/>
</dbReference>
<dbReference type="EMBL" id="CP059572">
    <property type="protein sequence ID" value="QXJ19857.1"/>
    <property type="molecule type" value="Genomic_DNA"/>
</dbReference>
<dbReference type="EC" id="1.-.-.-" evidence="7"/>
<dbReference type="PANTHER" id="PTHR42847:SF4">
    <property type="entry name" value="ALKANESULFONATE MONOOXYGENASE-RELATED"/>
    <property type="match status" value="1"/>
</dbReference>
<dbReference type="Pfam" id="PF00296">
    <property type="entry name" value="Bac_luciferase"/>
    <property type="match status" value="1"/>
</dbReference>
<keyword evidence="1" id="KW-0285">Flavoprotein</keyword>
<evidence type="ECO:0000256" key="5">
    <source>
        <dbReference type="SAM" id="MobiDB-lite"/>
    </source>
</evidence>
<protein>
    <submittedName>
        <fullName evidence="7">TIGR03619 family F420-dependent LLM class oxidoreductase</fullName>
        <ecNumber evidence="7">1.-.-.-</ecNumber>
    </submittedName>
</protein>
<proteinExistence type="predicted"/>
<reference evidence="7" key="1">
    <citation type="submission" date="2020-07" db="EMBL/GenBank/DDBJ databases">
        <authorList>
            <person name="Tarantini F.S."/>
            <person name="Hong K.W."/>
            <person name="Chan K.G."/>
        </authorList>
    </citation>
    <scope>NUCLEOTIDE SEQUENCE</scope>
    <source>
        <strain evidence="7">32-07</strain>
    </source>
</reference>
<dbReference type="Proteomes" id="UP001049518">
    <property type="component" value="Chromosome"/>
</dbReference>
<feature type="region of interest" description="Disordered" evidence="5">
    <location>
        <begin position="281"/>
        <end position="309"/>
    </location>
</feature>
<sequence>MRIGFAVPVTGAWATPARQVEIARRAEELGYHSLWTLQRLLNPAGSSDTTYRAVPDPLVTLAYLAGFTRRARLGVAVLNLPFYPPPILAKQAATLDHVTGGRLDLGLGLGWMPEEFAAVGAPMRRRGPRAEEFLGVLRALWGGGPGDAAEYHGEFYDVPPVTMDPRPLQPGGPPILLGGASEGALRRAGRLAAGWVSASRADPAALGRSVGIVRDAAERAGRDPGALRFVCRAAVRVRPAAAGRKPLTGTHEQIRADFDAIAEQGITELFADLNFDPEITAPGADPAGSMRRAHEALDAFAPDPGPPAP</sequence>
<evidence type="ECO:0000256" key="1">
    <source>
        <dbReference type="ARBA" id="ARBA00022630"/>
    </source>
</evidence>
<dbReference type="SUPFAM" id="SSF51679">
    <property type="entry name" value="Bacterial luciferase-like"/>
    <property type="match status" value="1"/>
</dbReference>
<feature type="domain" description="Luciferase-like" evidence="6">
    <location>
        <begin position="14"/>
        <end position="239"/>
    </location>
</feature>
<dbReference type="PANTHER" id="PTHR42847">
    <property type="entry name" value="ALKANESULFONATE MONOOXYGENASE"/>
    <property type="match status" value="1"/>
</dbReference>
<keyword evidence="2" id="KW-0288">FMN</keyword>
<keyword evidence="8" id="KW-1185">Reference proteome</keyword>
<dbReference type="InterPro" id="IPR036661">
    <property type="entry name" value="Luciferase-like_sf"/>
</dbReference>
<dbReference type="GO" id="GO:0016491">
    <property type="term" value="F:oxidoreductase activity"/>
    <property type="evidence" value="ECO:0007669"/>
    <property type="project" value="UniProtKB-KW"/>
</dbReference>
<evidence type="ECO:0000313" key="8">
    <source>
        <dbReference type="Proteomes" id="UP001049518"/>
    </source>
</evidence>
<dbReference type="InterPro" id="IPR050172">
    <property type="entry name" value="SsuD_RutA_monooxygenase"/>
</dbReference>
<accession>A0ABX8QR23</accession>
<keyword evidence="3 7" id="KW-0560">Oxidoreductase</keyword>